<name>A0ABW3IYG5_9FLAO</name>
<dbReference type="EMBL" id="JBHTIZ010000001">
    <property type="protein sequence ID" value="MFD0982859.1"/>
    <property type="molecule type" value="Genomic_DNA"/>
</dbReference>
<dbReference type="Proteomes" id="UP001597051">
    <property type="component" value="Unassembled WGS sequence"/>
</dbReference>
<proteinExistence type="predicted"/>
<gene>
    <name evidence="2" type="ORF">ACFQ0S_00040</name>
</gene>
<dbReference type="InterPro" id="IPR026444">
    <property type="entry name" value="Secre_tail"/>
</dbReference>
<protein>
    <submittedName>
        <fullName evidence="2">T9SS type A sorting domain-containing protein</fullName>
    </submittedName>
</protein>
<keyword evidence="3" id="KW-1185">Reference proteome</keyword>
<dbReference type="InterPro" id="IPR017853">
    <property type="entry name" value="GH"/>
</dbReference>
<dbReference type="NCBIfam" id="TIGR04183">
    <property type="entry name" value="Por_Secre_tail"/>
    <property type="match status" value="1"/>
</dbReference>
<accession>A0ABW3IYG5</accession>
<evidence type="ECO:0000256" key="1">
    <source>
        <dbReference type="ARBA" id="ARBA00022729"/>
    </source>
</evidence>
<comment type="caution">
    <text evidence="2">The sequence shown here is derived from an EMBL/GenBank/DDBJ whole genome shotgun (WGS) entry which is preliminary data.</text>
</comment>
<evidence type="ECO:0000313" key="3">
    <source>
        <dbReference type="Proteomes" id="UP001597051"/>
    </source>
</evidence>
<reference evidence="3" key="1">
    <citation type="journal article" date="2019" name="Int. J. Syst. Evol. Microbiol.">
        <title>The Global Catalogue of Microorganisms (GCM) 10K type strain sequencing project: providing services to taxonomists for standard genome sequencing and annotation.</title>
        <authorList>
            <consortium name="The Broad Institute Genomics Platform"/>
            <consortium name="The Broad Institute Genome Sequencing Center for Infectious Disease"/>
            <person name="Wu L."/>
            <person name="Ma J."/>
        </authorList>
    </citation>
    <scope>NUCLEOTIDE SEQUENCE [LARGE SCALE GENOMIC DNA]</scope>
    <source>
        <strain evidence="3">CECT 7649</strain>
    </source>
</reference>
<dbReference type="RefSeq" id="WP_379753821.1">
    <property type="nucleotide sequence ID" value="NZ_JBHSYB010000010.1"/>
</dbReference>
<evidence type="ECO:0000313" key="2">
    <source>
        <dbReference type="EMBL" id="MFD0982859.1"/>
    </source>
</evidence>
<dbReference type="SUPFAM" id="SSF51445">
    <property type="entry name" value="(Trans)glycosidases"/>
    <property type="match status" value="1"/>
</dbReference>
<sequence>MKHCHCKYITLGLFFLLMIIKLHSQSLPISYYGIWDRGEGVIDYSDPKADFVLGIETSARWDDIQPNGPNSWDFRDFQNSLDLAVANNKLIRFSINVGGDSPMWLFNNGVPRVYVNSNAPKNDQYANRYPYYLDPEHKIFYFKMIERFALFLRNQPQEKFKHIAFVQVKTGATGDEEPYKGTAIDANYAISSSQWEQFRLDAFNQFKKCFNDVPDRKVVLIFNNVDPIKQPEAYNYVMNDLDPLIGFGIKGGAYNRGHHLSDEQTFKEQWNPFLINPKISPLNPKGVKLFSASEMDQSWTKGFFALNYEIGFYWSSLGGINTGVSCSNISVSAMQYAFANPGIIETFKMYNRYVQQVYPETATTAFSVFHEGLNAADKDKFPENIYGKATMSNTARYQRICDEPKYRNRGARMEDMAAVVLGQVGQRENQDFYNDAGWEICEGNIERFFSQIKPDDTSIGLFRVRGAITASSSKYDRFARSFENVTGKNRMYFKFDKEVFTNSIPKSLQFKIIWLDKTAGSTWAFTYRSAQGIKEAKRVTGLGDNTWKEVTFTITDAIVDGKGVNGSDFTLENTDTVDDIFNGIEVGIERTTLSVGSNTILPTDFIPFFKQNEFKAKINLNANSKANIKLYSVIGSLIFSEDIVSKTGQTIFSKDMAVPAGIYIAVLNSDGKSVSQKIIKK</sequence>
<keyword evidence="1" id="KW-0732">Signal</keyword>
<organism evidence="2 3">
    <name type="scientific">Flavobacterium myungsuense</name>
    <dbReference type="NCBI Taxonomy" id="651823"/>
    <lineage>
        <taxon>Bacteria</taxon>
        <taxon>Pseudomonadati</taxon>
        <taxon>Bacteroidota</taxon>
        <taxon>Flavobacteriia</taxon>
        <taxon>Flavobacteriales</taxon>
        <taxon>Flavobacteriaceae</taxon>
        <taxon>Flavobacterium</taxon>
    </lineage>
</organism>